<evidence type="ECO:0000313" key="1">
    <source>
        <dbReference type="EMBL" id="AJQ20959.1"/>
    </source>
</evidence>
<dbReference type="EMBL" id="KP797973">
    <property type="protein sequence ID" value="AJQ20959.1"/>
    <property type="molecule type" value="Genomic_DNA"/>
</dbReference>
<accession>A0A0C5PI31</accession>
<dbReference type="KEGG" id="vg:24366685"/>
<dbReference type="SUPFAM" id="SSF52402">
    <property type="entry name" value="Adenine nucleotide alpha hydrolases-like"/>
    <property type="match status" value="1"/>
</dbReference>
<name>A0A0C5PI31_9CAUD</name>
<reference evidence="1 2" key="1">
    <citation type="journal article" date="2015" name="Genome Announc.">
        <title>Genome Sequence of Salmonella enterica Phage Det7.</title>
        <authorList>
            <person name="Casjens S.R."/>
            <person name="Jacobs-Sera D."/>
            <person name="Hatfull G.F."/>
            <person name="Hendrix R.W."/>
        </authorList>
    </citation>
    <scope>NUCLEOTIDE SEQUENCE [LARGE SCALE GENOMIC DNA]</scope>
</reference>
<keyword evidence="2" id="KW-1185">Reference proteome</keyword>
<protein>
    <submittedName>
        <fullName evidence="1">Uncharacterized protein</fullName>
    </submittedName>
</protein>
<dbReference type="Gene3D" id="3.40.50.620">
    <property type="entry name" value="HUPs"/>
    <property type="match status" value="1"/>
</dbReference>
<organism evidence="1 2">
    <name type="scientific">Salmonella phage Det7</name>
    <dbReference type="NCBI Taxonomy" id="454798"/>
    <lineage>
        <taxon>Viruses</taxon>
        <taxon>Duplodnaviria</taxon>
        <taxon>Heunggongvirae</taxon>
        <taxon>Uroviricota</taxon>
        <taxon>Caudoviricetes</taxon>
        <taxon>Pantevenvirales</taxon>
        <taxon>Ackermannviridae</taxon>
        <taxon>Cvivirinae</taxon>
        <taxon>Kuttervirus</taxon>
        <taxon>Kuttervirus Det7</taxon>
    </lineage>
</organism>
<dbReference type="GeneID" id="24366685"/>
<dbReference type="RefSeq" id="YP_009140317.1">
    <property type="nucleotide sequence ID" value="NC_027119.1"/>
</dbReference>
<dbReference type="InterPro" id="IPR014729">
    <property type="entry name" value="Rossmann-like_a/b/a_fold"/>
</dbReference>
<gene>
    <name evidence="1" type="primary">140</name>
    <name evidence="1" type="ORF">DET7_140</name>
</gene>
<evidence type="ECO:0000313" key="2">
    <source>
        <dbReference type="Proteomes" id="UP000032405"/>
    </source>
</evidence>
<dbReference type="Proteomes" id="UP000032405">
    <property type="component" value="Segment"/>
</dbReference>
<sequence length="220" mass="25566">MEIVVSISDCDFVYRVLQGDAPLPENNQEVTLFWSGGVDSTYMLIWLLSKGYSVHTVYCHLENNKFKSKRENWARNKIHNWINKNAPLLMYRWTHHQEPISSINVPNGGFRACLAQAPIWLLNTQFKGSGLPSTYILAYVNGDDAIHWIPAFNKVIEGYNMMTRDGERSIEILYPLISLKKSWFYHHMSPIHDLMTWCELPILKKNCDCPACVRHRHELS</sequence>
<proteinExistence type="predicted"/>